<evidence type="ECO:0000313" key="3">
    <source>
        <dbReference type="Proteomes" id="UP000436822"/>
    </source>
</evidence>
<dbReference type="AlphaFoldDB" id="A0A6N6JHQ8"/>
<gene>
    <name evidence="2" type="ORF">KIN_20030</name>
</gene>
<dbReference type="OrthoDB" id="9429381at2"/>
<keyword evidence="1" id="KW-0812">Transmembrane</keyword>
<comment type="caution">
    <text evidence="2">The sequence shown here is derived from an EMBL/GenBank/DDBJ whole genome shotgun (WGS) entry which is preliminary data.</text>
</comment>
<evidence type="ECO:0000313" key="2">
    <source>
        <dbReference type="EMBL" id="GFE64929.1"/>
    </source>
</evidence>
<sequence>MELLSDLGFVLLGAVLGVGSSGVFWWVQAHYWVPSIKFSEEIAEYLLTNNHSLFQCAFENVGKREIIDLEIQVRVGIKGFLGATGWAYHTVSSNASRVPQLAQRKRRRVRIFDTREAATFVDMPSKSLREKIEACASLREVLQLGEDAVVRIHVFGYDGFSGARKHFRSREYRETDIRKGTFEGLDVVQNKRF</sequence>
<keyword evidence="3" id="KW-1185">Reference proteome</keyword>
<organism evidence="2 3">
    <name type="scientific">Litoreibacter roseus</name>
    <dbReference type="NCBI Taxonomy" id="2601869"/>
    <lineage>
        <taxon>Bacteria</taxon>
        <taxon>Pseudomonadati</taxon>
        <taxon>Pseudomonadota</taxon>
        <taxon>Alphaproteobacteria</taxon>
        <taxon>Rhodobacterales</taxon>
        <taxon>Roseobacteraceae</taxon>
        <taxon>Litoreibacter</taxon>
    </lineage>
</organism>
<keyword evidence="1" id="KW-0472">Membrane</keyword>
<keyword evidence="1" id="KW-1133">Transmembrane helix</keyword>
<dbReference type="RefSeq" id="WP_159806459.1">
    <property type="nucleotide sequence ID" value="NZ_BLJE01000002.1"/>
</dbReference>
<evidence type="ECO:0000256" key="1">
    <source>
        <dbReference type="SAM" id="Phobius"/>
    </source>
</evidence>
<accession>A0A6N6JHQ8</accession>
<dbReference type="Proteomes" id="UP000436822">
    <property type="component" value="Unassembled WGS sequence"/>
</dbReference>
<name>A0A6N6JHQ8_9RHOB</name>
<dbReference type="EMBL" id="BLJE01000002">
    <property type="protein sequence ID" value="GFE64929.1"/>
    <property type="molecule type" value="Genomic_DNA"/>
</dbReference>
<proteinExistence type="predicted"/>
<feature type="transmembrane region" description="Helical" evidence="1">
    <location>
        <begin position="7"/>
        <end position="27"/>
    </location>
</feature>
<protein>
    <submittedName>
        <fullName evidence="2">Uncharacterized protein</fullName>
    </submittedName>
</protein>
<reference evidence="2 3" key="1">
    <citation type="submission" date="2019-12" db="EMBL/GenBank/DDBJ databases">
        <title>Litoreibacter badius sp. nov., a novel bacteriochlorophyll a-containing bacterium in the genus Litoreibacter.</title>
        <authorList>
            <person name="Kanamuro M."/>
            <person name="Takabe Y."/>
            <person name="Mori K."/>
            <person name="Takaichi S."/>
            <person name="Hanada S."/>
        </authorList>
    </citation>
    <scope>NUCLEOTIDE SEQUENCE [LARGE SCALE GENOMIC DNA]</scope>
    <source>
        <strain evidence="2 3">K6</strain>
    </source>
</reference>